<name>A0AAD5BCR1_9ASCO</name>
<keyword evidence="8" id="KW-1185">Reference proteome</keyword>
<evidence type="ECO:0000256" key="1">
    <source>
        <dbReference type="ARBA" id="ARBA00004123"/>
    </source>
</evidence>
<comment type="caution">
    <text evidence="7">The sequence shown here is derived from an EMBL/GenBank/DDBJ whole genome shotgun (WGS) entry which is preliminary data.</text>
</comment>
<comment type="subcellular location">
    <subcellularLocation>
        <location evidence="2">Cytoplasm</location>
    </subcellularLocation>
    <subcellularLocation>
        <location evidence="1">Nucleus</location>
    </subcellularLocation>
</comment>
<evidence type="ECO:0000256" key="4">
    <source>
        <dbReference type="ARBA" id="ARBA00023186"/>
    </source>
</evidence>
<protein>
    <recommendedName>
        <fullName evidence="6">J domain-containing protein</fullName>
    </recommendedName>
</protein>
<evidence type="ECO:0000313" key="7">
    <source>
        <dbReference type="EMBL" id="KAI5953041.1"/>
    </source>
</evidence>
<dbReference type="InterPro" id="IPR052094">
    <property type="entry name" value="Pre-mRNA-splicing_ERAD"/>
</dbReference>
<dbReference type="RefSeq" id="XP_051607454.1">
    <property type="nucleotide sequence ID" value="XM_051753513.1"/>
</dbReference>
<dbReference type="InterPro" id="IPR018253">
    <property type="entry name" value="DnaJ_domain_CS"/>
</dbReference>
<feature type="domain" description="J" evidence="6">
    <location>
        <begin position="14"/>
        <end position="81"/>
    </location>
</feature>
<evidence type="ECO:0000256" key="2">
    <source>
        <dbReference type="ARBA" id="ARBA00004496"/>
    </source>
</evidence>
<dbReference type="PROSITE" id="PS00636">
    <property type="entry name" value="DNAJ_1"/>
    <property type="match status" value="1"/>
</dbReference>
<dbReference type="PROSITE" id="PS50076">
    <property type="entry name" value="DNAJ_2"/>
    <property type="match status" value="1"/>
</dbReference>
<dbReference type="GO" id="GO:0000390">
    <property type="term" value="P:spliceosomal complex disassembly"/>
    <property type="evidence" value="ECO:0007669"/>
    <property type="project" value="TreeGrafter"/>
</dbReference>
<dbReference type="SMART" id="SM00271">
    <property type="entry name" value="DnaJ"/>
    <property type="match status" value="1"/>
</dbReference>
<dbReference type="PRINTS" id="PR00625">
    <property type="entry name" value="JDOMAIN"/>
</dbReference>
<dbReference type="InterPro" id="IPR001623">
    <property type="entry name" value="DnaJ_domain"/>
</dbReference>
<dbReference type="GO" id="GO:0005737">
    <property type="term" value="C:cytoplasm"/>
    <property type="evidence" value="ECO:0007669"/>
    <property type="project" value="UniProtKB-SubCell"/>
</dbReference>
<dbReference type="GeneID" id="76152091"/>
<organism evidence="7 8">
    <name type="scientific">Candida theae</name>
    <dbReference type="NCBI Taxonomy" id="1198502"/>
    <lineage>
        <taxon>Eukaryota</taxon>
        <taxon>Fungi</taxon>
        <taxon>Dikarya</taxon>
        <taxon>Ascomycota</taxon>
        <taxon>Saccharomycotina</taxon>
        <taxon>Pichiomycetes</taxon>
        <taxon>Debaryomycetaceae</taxon>
        <taxon>Candida/Lodderomyces clade</taxon>
        <taxon>Candida</taxon>
    </lineage>
</organism>
<dbReference type="CDD" id="cd06257">
    <property type="entry name" value="DnaJ"/>
    <property type="match status" value="1"/>
</dbReference>
<dbReference type="InterPro" id="IPR036869">
    <property type="entry name" value="J_dom_sf"/>
</dbReference>
<evidence type="ECO:0000256" key="5">
    <source>
        <dbReference type="ARBA" id="ARBA00023242"/>
    </source>
</evidence>
<gene>
    <name evidence="7" type="ORF">KGF57_004033</name>
</gene>
<dbReference type="SUPFAM" id="SSF46565">
    <property type="entry name" value="Chaperone J-domain"/>
    <property type="match status" value="1"/>
</dbReference>
<evidence type="ECO:0000256" key="3">
    <source>
        <dbReference type="ARBA" id="ARBA00022490"/>
    </source>
</evidence>
<dbReference type="Gene3D" id="1.10.287.110">
    <property type="entry name" value="DnaJ domain"/>
    <property type="match status" value="1"/>
</dbReference>
<dbReference type="EMBL" id="JAIHNG010000140">
    <property type="protein sequence ID" value="KAI5953041.1"/>
    <property type="molecule type" value="Genomic_DNA"/>
</dbReference>
<reference evidence="7 8" key="1">
    <citation type="journal article" date="2022" name="DNA Res.">
        <title>Genome analysis of five recently described species of the CUG-Ser clade uncovers Candida theae as a new hybrid lineage with pathogenic potential in the Candida parapsilosis species complex.</title>
        <authorList>
            <person name="Mixao V."/>
            <person name="Del Olmo V."/>
            <person name="Hegedusova E."/>
            <person name="Saus E."/>
            <person name="Pryszcz L."/>
            <person name="Cillingova A."/>
            <person name="Nosek J."/>
            <person name="Gabaldon T."/>
        </authorList>
    </citation>
    <scope>NUCLEOTIDE SEQUENCE [LARGE SCALE GENOMIC DNA]</scope>
    <source>
        <strain evidence="7 8">CBS 12239</strain>
    </source>
</reference>
<evidence type="ECO:0000259" key="6">
    <source>
        <dbReference type="PROSITE" id="PS50076"/>
    </source>
</evidence>
<evidence type="ECO:0000313" key="8">
    <source>
        <dbReference type="Proteomes" id="UP001204833"/>
    </source>
</evidence>
<dbReference type="PANTHER" id="PTHR44313:SF1">
    <property type="entry name" value="DNAJ HOMOLOG SUBFAMILY C MEMBER 17"/>
    <property type="match status" value="1"/>
</dbReference>
<dbReference type="CDD" id="cd00590">
    <property type="entry name" value="RRM_SF"/>
    <property type="match status" value="1"/>
</dbReference>
<dbReference type="AlphaFoldDB" id="A0AAD5BCR1"/>
<sequence>MVKSIRLMVEGNVDLYKVLQVQPEATPQEIKQAYRKQALLYHPDKQPKKERNQVADHFSLILTSYQILSDPQLRQQYEDLVCSHNKHPSKPVTKIAGVRDLQRKLREKEIVAQQASNSGDEIRVEEIKKHLNWVNIEQLREEGIKKRRVLEEETIENADQASNSIYDLPVKEMLQVNTERVFAARLKFKQRPEVRLDKSVISQIMSIFGKVQNVELLEINDDKYGYAEVEFNDSDALDAATEYDYSTAQRWDGTSTRKLASLLRSCTKAYGPDGDTWTNNPTVNAVLDQYVQSVSDRNGVGATASPSVQSFRRL</sequence>
<dbReference type="PANTHER" id="PTHR44313">
    <property type="entry name" value="DNAJ HOMOLOG SUBFAMILY C MEMBER 17"/>
    <property type="match status" value="1"/>
</dbReference>
<dbReference type="GO" id="GO:0005681">
    <property type="term" value="C:spliceosomal complex"/>
    <property type="evidence" value="ECO:0007669"/>
    <property type="project" value="TreeGrafter"/>
</dbReference>
<accession>A0AAD5BCR1</accession>
<proteinExistence type="predicted"/>
<keyword evidence="4" id="KW-0143">Chaperone</keyword>
<dbReference type="Proteomes" id="UP001204833">
    <property type="component" value="Unassembled WGS sequence"/>
</dbReference>
<keyword evidence="5" id="KW-0539">Nucleus</keyword>
<dbReference type="Pfam" id="PF00226">
    <property type="entry name" value="DnaJ"/>
    <property type="match status" value="1"/>
</dbReference>
<keyword evidence="3" id="KW-0963">Cytoplasm</keyword>